<dbReference type="InterPro" id="IPR000887">
    <property type="entry name" value="Aldlse_KDPG_KHG"/>
</dbReference>
<name>A0A347WIH4_9LACT</name>
<dbReference type="NCBIfam" id="TIGR01182">
    <property type="entry name" value="eda"/>
    <property type="match status" value="1"/>
</dbReference>
<comment type="pathway">
    <text evidence="1">Carbohydrate acid metabolism.</text>
</comment>
<evidence type="ECO:0000256" key="3">
    <source>
        <dbReference type="ARBA" id="ARBA00011233"/>
    </source>
</evidence>
<evidence type="ECO:0000256" key="2">
    <source>
        <dbReference type="ARBA" id="ARBA00006906"/>
    </source>
</evidence>
<dbReference type="KEGG" id="abae:CL176_01950"/>
<dbReference type="CDD" id="cd00452">
    <property type="entry name" value="KDPG_aldolase"/>
    <property type="match status" value="1"/>
</dbReference>
<sequence length="209" mass="22878">MDRKEMLNQLAEEQLLPLYTVTDMSYLDKVEEVLLNNGLNFIEVTYRSDLASEAIKYFSESGKLIVGAGTVTNVEQAKEAVENGAQFIVMPGVSISVLEYCKEINLPVFPGTVTPTDIVKVLEYDIDTVKFFPANIYGGLEAIKALSGPFNNVRFVPTGGVNKDNVVEFLANDSILAVGGSFIISEEVIMKDNGETANKELADIVNKIK</sequence>
<proteinExistence type="inferred from homology"/>
<dbReference type="OrthoDB" id="9802667at2"/>
<reference evidence="6 7" key="1">
    <citation type="submission" date="2017-09" db="EMBL/GenBank/DDBJ databases">
        <title>Complete genome sequence of Oxytococcus suis strain ZY16052.</title>
        <authorList>
            <person name="Li F."/>
        </authorList>
    </citation>
    <scope>NUCLEOTIDE SEQUENCE [LARGE SCALE GENOMIC DNA]</scope>
    <source>
        <strain evidence="6 7">ZY16052</strain>
    </source>
</reference>
<protein>
    <submittedName>
        <fullName evidence="6">4-hydroxy-2-oxoglutarate aldolase</fullName>
    </submittedName>
</protein>
<dbReference type="SUPFAM" id="SSF51569">
    <property type="entry name" value="Aldolase"/>
    <property type="match status" value="1"/>
</dbReference>
<dbReference type="RefSeq" id="WP_118989803.1">
    <property type="nucleotide sequence ID" value="NZ_CP023434.1"/>
</dbReference>
<dbReference type="PANTHER" id="PTHR30246">
    <property type="entry name" value="2-KETO-3-DEOXY-6-PHOSPHOGLUCONATE ALDOLASE"/>
    <property type="match status" value="1"/>
</dbReference>
<organism evidence="6 7">
    <name type="scientific">Suicoccus acidiformans</name>
    <dbReference type="NCBI Taxonomy" id="2036206"/>
    <lineage>
        <taxon>Bacteria</taxon>
        <taxon>Bacillati</taxon>
        <taxon>Bacillota</taxon>
        <taxon>Bacilli</taxon>
        <taxon>Lactobacillales</taxon>
        <taxon>Aerococcaceae</taxon>
        <taxon>Suicoccus</taxon>
    </lineage>
</organism>
<keyword evidence="4" id="KW-0456">Lyase</keyword>
<dbReference type="Gene3D" id="3.20.20.70">
    <property type="entry name" value="Aldolase class I"/>
    <property type="match status" value="1"/>
</dbReference>
<keyword evidence="7" id="KW-1185">Reference proteome</keyword>
<dbReference type="Proteomes" id="UP000263232">
    <property type="component" value="Chromosome"/>
</dbReference>
<evidence type="ECO:0000256" key="4">
    <source>
        <dbReference type="ARBA" id="ARBA00023239"/>
    </source>
</evidence>
<dbReference type="EMBL" id="CP023434">
    <property type="protein sequence ID" value="AXY24881.1"/>
    <property type="molecule type" value="Genomic_DNA"/>
</dbReference>
<dbReference type="Pfam" id="PF01081">
    <property type="entry name" value="Aldolase"/>
    <property type="match status" value="1"/>
</dbReference>
<evidence type="ECO:0000313" key="6">
    <source>
        <dbReference type="EMBL" id="AXY24881.1"/>
    </source>
</evidence>
<comment type="similarity">
    <text evidence="2">Belongs to the KHG/KDPG aldolase family.</text>
</comment>
<gene>
    <name evidence="6" type="ORF">CL176_01950</name>
</gene>
<dbReference type="PANTHER" id="PTHR30246:SF1">
    <property type="entry name" value="2-DEHYDRO-3-DEOXY-6-PHOSPHOGALACTONATE ALDOLASE-RELATED"/>
    <property type="match status" value="1"/>
</dbReference>
<evidence type="ECO:0000313" key="7">
    <source>
        <dbReference type="Proteomes" id="UP000263232"/>
    </source>
</evidence>
<comment type="subunit">
    <text evidence="3">Homotrimer.</text>
</comment>
<dbReference type="InterPro" id="IPR013785">
    <property type="entry name" value="Aldolase_TIM"/>
</dbReference>
<evidence type="ECO:0000256" key="5">
    <source>
        <dbReference type="ARBA" id="ARBA00023277"/>
    </source>
</evidence>
<dbReference type="AlphaFoldDB" id="A0A347WIH4"/>
<dbReference type="GO" id="GO:0016829">
    <property type="term" value="F:lyase activity"/>
    <property type="evidence" value="ECO:0007669"/>
    <property type="project" value="UniProtKB-KW"/>
</dbReference>
<accession>A0A347WIH4</accession>
<keyword evidence="5" id="KW-0119">Carbohydrate metabolism</keyword>
<evidence type="ECO:0000256" key="1">
    <source>
        <dbReference type="ARBA" id="ARBA00004761"/>
    </source>
</evidence>